<feature type="region of interest" description="Disordered" evidence="1">
    <location>
        <begin position="1196"/>
        <end position="1221"/>
    </location>
</feature>
<feature type="region of interest" description="Disordered" evidence="1">
    <location>
        <begin position="212"/>
        <end position="378"/>
    </location>
</feature>
<feature type="compositionally biased region" description="Gly residues" evidence="1">
    <location>
        <begin position="1197"/>
        <end position="1221"/>
    </location>
</feature>
<feature type="compositionally biased region" description="Acidic residues" evidence="1">
    <location>
        <begin position="239"/>
        <end position="271"/>
    </location>
</feature>
<feature type="region of interest" description="Disordered" evidence="1">
    <location>
        <begin position="122"/>
        <end position="143"/>
    </location>
</feature>
<protein>
    <submittedName>
        <fullName evidence="2">Uncharacterized protein</fullName>
    </submittedName>
</protein>
<dbReference type="EMBL" id="VLTN01000003">
    <property type="protein sequence ID" value="KAA0156858.1"/>
    <property type="molecule type" value="Genomic_DNA"/>
</dbReference>
<feature type="compositionally biased region" description="Low complexity" evidence="1">
    <location>
        <begin position="332"/>
        <end position="341"/>
    </location>
</feature>
<evidence type="ECO:0000313" key="2">
    <source>
        <dbReference type="EMBL" id="KAA0156858.1"/>
    </source>
</evidence>
<feature type="region of interest" description="Disordered" evidence="1">
    <location>
        <begin position="895"/>
        <end position="929"/>
    </location>
</feature>
<feature type="compositionally biased region" description="Basic residues" evidence="1">
    <location>
        <begin position="282"/>
        <end position="298"/>
    </location>
</feature>
<feature type="compositionally biased region" description="Low complexity" evidence="1">
    <location>
        <begin position="17"/>
        <end position="38"/>
    </location>
</feature>
<feature type="compositionally biased region" description="Low complexity" evidence="1">
    <location>
        <begin position="361"/>
        <end position="378"/>
    </location>
</feature>
<evidence type="ECO:0000313" key="3">
    <source>
        <dbReference type="Proteomes" id="UP000323011"/>
    </source>
</evidence>
<reference evidence="2 3" key="1">
    <citation type="submission" date="2019-07" db="EMBL/GenBank/DDBJ databases">
        <title>Genomes of Cafeteria roenbergensis.</title>
        <authorList>
            <person name="Fischer M.G."/>
            <person name="Hackl T."/>
            <person name="Roman M."/>
        </authorList>
    </citation>
    <scope>NUCLEOTIDE SEQUENCE [LARGE SCALE GENOMIC DNA]</scope>
    <source>
        <strain evidence="2 3">BVI</strain>
    </source>
</reference>
<sequence>MSRSRSRGASHSQQIEGSAGAASSLSSPTPTASLAPGTMDGDRPGLPNLVRDLRKLRNYYMGPAVDAFESIVTEEVCQPGWLDRLARTALTREGVRTFAARLHERAAATPLPHIALEQVAEQKKRDPRPMRLTPSGPLLGDTSKSNARAEALLLLLLASLPGAYSGDASSGRSVAAVFSSLRSSARRVLASPLLSPARSTTTDALARLRRADHTPDAQADDSDSAGAAAAVPRSAPGIETDEEDDEEQTQSDTSDDDDETSSPGSDEDTDSDGAGLGNSALRKARAIRRRTRASRKKLAPKEAAAMQRLQRTTRNIRNRVARSGAAGDKSSRAAATRAGTADGEEDEDEDEDEVEDGGDPGQSSGSSGPTSDSGSAGAVSFHGLLTTVNASLVEVPSLHGRQRRRGCSFAAPHCEAPPAASAFFLGLDVVPAPQHPAGPSQSTLAGQAWSASSSSSSSAASAAAAASAPSDNSRHPPLPTDPTALAAASPAEMVAYLDGLPALDLRHALQYGALFGLSARLSEQLFDEARSRGLAVALQEGRCSADEWRRRAAAALLARSRDLSLPDAERVRAGAAVMSVAGVAEEAARMRERAEAPSAAARDKAIATVFKEAVEARARTMREGEEQALKERVPEVAARVAALLRDAVPEDQRELLAVAAAREAAISERQRRARTARADREASRSEAAAVSPWLDEACVFSARVAEAAGRSLKRALSSAAAPAPAWQGAAPQAERPDYSVDGVAAAAGAQPSAAEHGMLCALCFDPLLQAVFAQRPAALCPTSIRTALRFGGLWGPRSVSLLFALFEMAGSINPMCLPAGALSHALLAIEPSRQRPPKAEALASVRSELKQGLEALFRFAAVEKASPPGAPDALQLLEQADAGVQALPEAVNVAFGAPSPRAKRRRSGGEASDDDDDESLLDGGWPAFLGPKRPRSDAAAIASLPALLDGKLPDSLLAIVRRAASAATRDGATTGSQGDAGTASDVPPPSAAAAVAAAAAAGSEAAAARPREPTAADSTRRAIEAGVASHIDLLAVPWPPATSPGAASDVTATTVLPRHLVCTIPPATKRTARMAAKQALHPHAVLARLPEEVLRWRARLRVNDDVVYHHHSGAIEAELGKHTVRSIRACARRPQWLQRMGKDTRTGASQRAAAAAPRTLAAAAADSEPDTAARSLAPLEALAAEAAAATMGTGAAAEGGGAEKAGSGSGGSGAGAGDAGGDDSGVAGVWLSEAKRAAAKEEAHDELVLAGRGVARRPIVTLDQVMAAAAAAREAAGEAASSFPAPTLRYGIVFLVDWLDEELQQSVSESDSAAVAAARTQAEDADARLAVALAAEEDAIEAAEAAVTGRSGRLRARGRRAVKSEPGADPSPDPAAGATAHAAAQTAAAMSRARGEAEAATLAAQEKLAEAEARCQPTQTWLDWGTLSVVAPLQLNMYLFDSIKDGELPDGAAAVVAPPRNGDVEVPEAITSPAAVVRQYLGEDH</sequence>
<evidence type="ECO:0000256" key="1">
    <source>
        <dbReference type="SAM" id="MobiDB-lite"/>
    </source>
</evidence>
<feature type="compositionally biased region" description="Acidic residues" evidence="1">
    <location>
        <begin position="342"/>
        <end position="358"/>
    </location>
</feature>
<comment type="caution">
    <text evidence="2">The sequence shown here is derived from an EMBL/GenBank/DDBJ whole genome shotgun (WGS) entry which is preliminary data.</text>
</comment>
<proteinExistence type="predicted"/>
<feature type="region of interest" description="Disordered" evidence="1">
    <location>
        <begin position="1"/>
        <end position="46"/>
    </location>
</feature>
<feature type="compositionally biased region" description="Low complexity" evidence="1">
    <location>
        <begin position="1146"/>
        <end position="1165"/>
    </location>
</feature>
<feature type="region of interest" description="Disordered" evidence="1">
    <location>
        <begin position="967"/>
        <end position="989"/>
    </location>
</feature>
<dbReference type="Proteomes" id="UP000323011">
    <property type="component" value="Unassembled WGS sequence"/>
</dbReference>
<feature type="region of interest" description="Disordered" evidence="1">
    <location>
        <begin position="1138"/>
        <end position="1172"/>
    </location>
</feature>
<feature type="compositionally biased region" description="Low complexity" evidence="1">
    <location>
        <begin position="224"/>
        <end position="236"/>
    </location>
</feature>
<name>A0A5A8CVW9_CAFRO</name>
<feature type="region of interest" description="Disordered" evidence="1">
    <location>
        <begin position="1354"/>
        <end position="1383"/>
    </location>
</feature>
<feature type="region of interest" description="Disordered" evidence="1">
    <location>
        <begin position="462"/>
        <end position="484"/>
    </location>
</feature>
<gene>
    <name evidence="2" type="ORF">FNF29_00968</name>
</gene>
<feature type="compositionally biased region" description="Low complexity" evidence="1">
    <location>
        <begin position="1367"/>
        <end position="1383"/>
    </location>
</feature>
<keyword evidence="3" id="KW-1185">Reference proteome</keyword>
<organism evidence="2 3">
    <name type="scientific">Cafeteria roenbergensis</name>
    <name type="common">Marine flagellate</name>
    <dbReference type="NCBI Taxonomy" id="33653"/>
    <lineage>
        <taxon>Eukaryota</taxon>
        <taxon>Sar</taxon>
        <taxon>Stramenopiles</taxon>
        <taxon>Bigyra</taxon>
        <taxon>Opalozoa</taxon>
        <taxon>Bicosoecida</taxon>
        <taxon>Cafeteriaceae</taxon>
        <taxon>Cafeteria</taxon>
    </lineage>
</organism>
<accession>A0A5A8CVW9</accession>
<feature type="compositionally biased region" description="Acidic residues" evidence="1">
    <location>
        <begin position="911"/>
        <end position="920"/>
    </location>
</feature>